<dbReference type="GO" id="GO:0016491">
    <property type="term" value="F:oxidoreductase activity"/>
    <property type="evidence" value="ECO:0007669"/>
    <property type="project" value="InterPro"/>
</dbReference>
<dbReference type="Proteomes" id="UP000679779">
    <property type="component" value="Unassembled WGS sequence"/>
</dbReference>
<proteinExistence type="predicted"/>
<evidence type="ECO:0000313" key="1">
    <source>
        <dbReference type="EMBL" id="GIO31325.1"/>
    </source>
</evidence>
<dbReference type="InterPro" id="IPR000415">
    <property type="entry name" value="Nitroreductase-like"/>
</dbReference>
<reference evidence="1" key="1">
    <citation type="submission" date="2021-03" db="EMBL/GenBank/DDBJ databases">
        <title>Antimicrobial resistance genes in bacteria isolated from Japanese honey, and their potential for conferring macrolide and lincosamide resistance in the American foulbrood pathogen Paenibacillus larvae.</title>
        <authorList>
            <person name="Okamoto M."/>
            <person name="Kumagai M."/>
            <person name="Kanamori H."/>
            <person name="Takamatsu D."/>
        </authorList>
    </citation>
    <scope>NUCLEOTIDE SEQUENCE</scope>
    <source>
        <strain evidence="1">J2TS6</strain>
    </source>
</reference>
<protein>
    <submittedName>
        <fullName evidence="1">Uncharacterized protein</fullName>
    </submittedName>
</protein>
<dbReference type="EMBL" id="BORQ01000003">
    <property type="protein sequence ID" value="GIO31325.1"/>
    <property type="molecule type" value="Genomic_DNA"/>
</dbReference>
<keyword evidence="2" id="KW-1185">Reference proteome</keyword>
<sequence>MQPRRFVIIESREAKEKLLELAPFNATQVTTSSAVIAMFGDLQFVDRADDIDSQSVELGFMPREMKDKMLSTIVPLFDRFTVQDKRESVMVDGGRKIASGISFL</sequence>
<name>A0A919XIX5_9BACL</name>
<evidence type="ECO:0000313" key="2">
    <source>
        <dbReference type="Proteomes" id="UP000679779"/>
    </source>
</evidence>
<dbReference type="RefSeq" id="WP_160043291.1">
    <property type="nucleotide sequence ID" value="NZ_BORQ01000003.1"/>
</dbReference>
<dbReference type="Gene3D" id="3.40.109.10">
    <property type="entry name" value="NADH Oxidase"/>
    <property type="match status" value="1"/>
</dbReference>
<accession>A0A919XIX5</accession>
<organism evidence="1 2">
    <name type="scientific">Paenibacillus albilobatus</name>
    <dbReference type="NCBI Taxonomy" id="2716884"/>
    <lineage>
        <taxon>Bacteria</taxon>
        <taxon>Bacillati</taxon>
        <taxon>Bacillota</taxon>
        <taxon>Bacilli</taxon>
        <taxon>Bacillales</taxon>
        <taxon>Paenibacillaceae</taxon>
        <taxon>Paenibacillus</taxon>
    </lineage>
</organism>
<gene>
    <name evidence="1" type="ORF">J2TS6_24660</name>
</gene>
<dbReference type="AlphaFoldDB" id="A0A919XIX5"/>
<dbReference type="SUPFAM" id="SSF55469">
    <property type="entry name" value="FMN-dependent nitroreductase-like"/>
    <property type="match status" value="1"/>
</dbReference>
<comment type="caution">
    <text evidence="1">The sequence shown here is derived from an EMBL/GenBank/DDBJ whole genome shotgun (WGS) entry which is preliminary data.</text>
</comment>